<feature type="region of interest" description="Disordered" evidence="2">
    <location>
        <begin position="350"/>
        <end position="386"/>
    </location>
</feature>
<dbReference type="RefSeq" id="XP_046043410.1">
    <property type="nucleotide sequence ID" value="XM_046190777.1"/>
</dbReference>
<feature type="coiled-coil region" evidence="1">
    <location>
        <begin position="281"/>
        <end position="322"/>
    </location>
</feature>
<sequence>MITNLDDRAIYQATKHIFAEDKAKIRNLAPVKRWINCHLLTGSPVQQIVTQYGDEAVYHSVMQLLSDKVYESTSIASQRFPDLFESSTAQTTARSQLEEEATRSEQATLDDITQTHQDDSQDAFNSAETTAAVYDASDSTVSSEVGISSLFPVHLPFPIQHLLMEKLQKILELACYRYGVRKLPSIMQKRGWDCPESVELSKWAELLGREGNLERQGDGKPLAELLPSIAQIRHTAVHRLRTNSTGLERFLADAEDLAAVLGDNIYTKAISQLRLDARSTLAELTRNKEFIQLQLEKAQEEIAKQRAELDQEERENLRQMEREDEKYRALAGERLEKALHVLGGLKVASKNENTVPNGMDGDEAIPISGDDSEFDHVEQFEDCSET</sequence>
<evidence type="ECO:0008006" key="5">
    <source>
        <dbReference type="Google" id="ProtNLM"/>
    </source>
</evidence>
<evidence type="ECO:0000313" key="3">
    <source>
        <dbReference type="EMBL" id="KAH7231301.1"/>
    </source>
</evidence>
<keyword evidence="4" id="KW-1185">Reference proteome</keyword>
<proteinExistence type="predicted"/>
<keyword evidence="1" id="KW-0175">Coiled coil</keyword>
<evidence type="ECO:0000256" key="2">
    <source>
        <dbReference type="SAM" id="MobiDB-lite"/>
    </source>
</evidence>
<evidence type="ECO:0000313" key="4">
    <source>
        <dbReference type="Proteomes" id="UP000720189"/>
    </source>
</evidence>
<evidence type="ECO:0000256" key="1">
    <source>
        <dbReference type="SAM" id="Coils"/>
    </source>
</evidence>
<organism evidence="3 4">
    <name type="scientific">Fusarium redolens</name>
    <dbReference type="NCBI Taxonomy" id="48865"/>
    <lineage>
        <taxon>Eukaryota</taxon>
        <taxon>Fungi</taxon>
        <taxon>Dikarya</taxon>
        <taxon>Ascomycota</taxon>
        <taxon>Pezizomycotina</taxon>
        <taxon>Sordariomycetes</taxon>
        <taxon>Hypocreomycetidae</taxon>
        <taxon>Hypocreales</taxon>
        <taxon>Nectriaceae</taxon>
        <taxon>Fusarium</taxon>
        <taxon>Fusarium redolens species complex</taxon>
    </lineage>
</organism>
<protein>
    <recommendedName>
        <fullName evidence="5">Ubiquinol-cytochrome-c reductase cytochrome c1</fullName>
    </recommendedName>
</protein>
<name>A0A9P9G2F4_FUSRE</name>
<dbReference type="EMBL" id="JAGMUX010000021">
    <property type="protein sequence ID" value="KAH7231301.1"/>
    <property type="molecule type" value="Genomic_DNA"/>
</dbReference>
<dbReference type="OrthoDB" id="5324651at2759"/>
<dbReference type="Proteomes" id="UP000720189">
    <property type="component" value="Unassembled WGS sequence"/>
</dbReference>
<gene>
    <name evidence="3" type="ORF">BKA55DRAFT_545030</name>
</gene>
<comment type="caution">
    <text evidence="3">The sequence shown here is derived from an EMBL/GenBank/DDBJ whole genome shotgun (WGS) entry which is preliminary data.</text>
</comment>
<dbReference type="AlphaFoldDB" id="A0A9P9G2F4"/>
<reference evidence="3" key="1">
    <citation type="journal article" date="2021" name="Nat. Commun.">
        <title>Genetic determinants of endophytism in the Arabidopsis root mycobiome.</title>
        <authorList>
            <person name="Mesny F."/>
            <person name="Miyauchi S."/>
            <person name="Thiergart T."/>
            <person name="Pickel B."/>
            <person name="Atanasova L."/>
            <person name="Karlsson M."/>
            <person name="Huettel B."/>
            <person name="Barry K.W."/>
            <person name="Haridas S."/>
            <person name="Chen C."/>
            <person name="Bauer D."/>
            <person name="Andreopoulos W."/>
            <person name="Pangilinan J."/>
            <person name="LaButti K."/>
            <person name="Riley R."/>
            <person name="Lipzen A."/>
            <person name="Clum A."/>
            <person name="Drula E."/>
            <person name="Henrissat B."/>
            <person name="Kohler A."/>
            <person name="Grigoriev I.V."/>
            <person name="Martin F.M."/>
            <person name="Hacquard S."/>
        </authorList>
    </citation>
    <scope>NUCLEOTIDE SEQUENCE</scope>
    <source>
        <strain evidence="3">MPI-CAGE-AT-0023</strain>
    </source>
</reference>
<accession>A0A9P9G2F4</accession>
<dbReference type="GeneID" id="70220731"/>